<gene>
    <name evidence="2" type="ORF">CJ216_01545</name>
</gene>
<accession>A0A2N6RXG5</accession>
<dbReference type="SUPFAM" id="SSF56655">
    <property type="entry name" value="Carbohydrate phosphatase"/>
    <property type="match status" value="1"/>
</dbReference>
<keyword evidence="1" id="KW-0460">Magnesium</keyword>
<dbReference type="PANTHER" id="PTHR20854">
    <property type="entry name" value="INOSITOL MONOPHOSPHATASE"/>
    <property type="match status" value="1"/>
</dbReference>
<dbReference type="GO" id="GO:0046872">
    <property type="term" value="F:metal ion binding"/>
    <property type="evidence" value="ECO:0007669"/>
    <property type="project" value="UniProtKB-KW"/>
</dbReference>
<keyword evidence="1" id="KW-0479">Metal-binding</keyword>
<dbReference type="Gene3D" id="3.40.190.80">
    <property type="match status" value="1"/>
</dbReference>
<dbReference type="RefSeq" id="WP_102694688.1">
    <property type="nucleotide sequence ID" value="NZ_JAKNCL010000002.1"/>
</dbReference>
<comment type="cofactor">
    <cofactor evidence="1">
        <name>Mg(2+)</name>
        <dbReference type="ChEBI" id="CHEBI:18420"/>
    </cofactor>
</comment>
<organism evidence="2 3">
    <name type="scientific">Gardnerella greenwoodii</name>
    <dbReference type="NCBI Taxonomy" id="2914925"/>
    <lineage>
        <taxon>Bacteria</taxon>
        <taxon>Bacillati</taxon>
        <taxon>Actinomycetota</taxon>
        <taxon>Actinomycetes</taxon>
        <taxon>Bifidobacteriales</taxon>
        <taxon>Bifidobacteriaceae</taxon>
        <taxon>Gardnerella</taxon>
    </lineage>
</organism>
<dbReference type="Proteomes" id="UP000235771">
    <property type="component" value="Unassembled WGS sequence"/>
</dbReference>
<feature type="binding site" evidence="1">
    <location>
        <position position="226"/>
    </location>
    <ligand>
        <name>Mg(2+)</name>
        <dbReference type="ChEBI" id="CHEBI:18420"/>
        <label>1</label>
        <note>catalytic</note>
    </ligand>
</feature>
<dbReference type="Gene3D" id="3.30.540.10">
    <property type="entry name" value="Fructose-1,6-Bisphosphatase, subunit A, domain 1"/>
    <property type="match status" value="1"/>
</dbReference>
<evidence type="ECO:0000313" key="3">
    <source>
        <dbReference type="Proteomes" id="UP000235771"/>
    </source>
</evidence>
<proteinExistence type="predicted"/>
<dbReference type="PANTHER" id="PTHR20854:SF4">
    <property type="entry name" value="INOSITOL-1-MONOPHOSPHATASE-RELATED"/>
    <property type="match status" value="1"/>
</dbReference>
<dbReference type="GeneID" id="98326353"/>
<dbReference type="Pfam" id="PF00459">
    <property type="entry name" value="Inositol_P"/>
    <property type="match status" value="1"/>
</dbReference>
<keyword evidence="3" id="KW-1185">Reference proteome</keyword>
<dbReference type="PRINTS" id="PR00377">
    <property type="entry name" value="IMPHPHTASES"/>
</dbReference>
<dbReference type="AlphaFoldDB" id="A0A2N6RXG5"/>
<evidence type="ECO:0000256" key="1">
    <source>
        <dbReference type="PIRSR" id="PIRSR600760-2"/>
    </source>
</evidence>
<dbReference type="GO" id="GO:0008934">
    <property type="term" value="F:inositol monophosphate 1-phosphatase activity"/>
    <property type="evidence" value="ECO:0007669"/>
    <property type="project" value="TreeGrafter"/>
</dbReference>
<dbReference type="InterPro" id="IPR000760">
    <property type="entry name" value="Inositol_monophosphatase-like"/>
</dbReference>
<comment type="caution">
    <text evidence="2">The sequence shown here is derived from an EMBL/GenBank/DDBJ whole genome shotgun (WGS) entry which is preliminary data.</text>
</comment>
<sequence>MNLREVALEVARILEDVGKHAYQDQLSPQDMTSLALGDSAQSESGFGDKLVRFIQNRLTYVNPFQGFWRTRPEHCNPGDRFWCVGNVDGAINFNRDMAEWTLTVSLFEFNDEGSARPVLGVVHAPALGLTYLAAKGQGAIRIRRTPQGEKREKITPSTTSTLRGSVVCYGMSYIPGESKRALDVVASVETGCPADIKRIGPASLDLCKVADGTYDAYFEPHLHQWDIPAVSAGAVVVLEAQGQVCQWDGNPIHWRRENDVVASNGLLINELKPYLK</sequence>
<dbReference type="GO" id="GO:0006020">
    <property type="term" value="P:inositol metabolic process"/>
    <property type="evidence" value="ECO:0007669"/>
    <property type="project" value="TreeGrafter"/>
</dbReference>
<evidence type="ECO:0000313" key="2">
    <source>
        <dbReference type="EMBL" id="PMC42817.1"/>
    </source>
</evidence>
<dbReference type="GO" id="GO:0007165">
    <property type="term" value="P:signal transduction"/>
    <property type="evidence" value="ECO:0007669"/>
    <property type="project" value="TreeGrafter"/>
</dbReference>
<dbReference type="EMBL" id="PNGV01000001">
    <property type="protein sequence ID" value="PMC42817.1"/>
    <property type="molecule type" value="Genomic_DNA"/>
</dbReference>
<feature type="binding site" evidence="1">
    <location>
        <position position="88"/>
    </location>
    <ligand>
        <name>Mg(2+)</name>
        <dbReference type="ChEBI" id="CHEBI:18420"/>
        <label>1</label>
        <note>catalytic</note>
    </ligand>
</feature>
<dbReference type="CDD" id="cd01637">
    <property type="entry name" value="IMPase_like"/>
    <property type="match status" value="1"/>
</dbReference>
<protein>
    <submittedName>
        <fullName evidence="2">Inositol monophosphatase</fullName>
    </submittedName>
</protein>
<reference evidence="2 3" key="1">
    <citation type="submission" date="2017-09" db="EMBL/GenBank/DDBJ databases">
        <title>Bacterial strain isolated from the female urinary microbiota.</title>
        <authorList>
            <person name="Thomas-White K."/>
            <person name="Kumar N."/>
            <person name="Forster S."/>
            <person name="Putonti C."/>
            <person name="Lawley T."/>
            <person name="Wolfe A.J."/>
        </authorList>
    </citation>
    <scope>NUCLEOTIDE SEQUENCE [LARGE SCALE GENOMIC DNA]</scope>
    <source>
        <strain evidence="2 3">UMB1686</strain>
    </source>
</reference>
<name>A0A2N6RXG5_9BIFI</name>